<keyword evidence="1 4" id="KW-0349">Heme</keyword>
<organism evidence="6">
    <name type="scientific">Singulisphaera sp. Ch08</name>
    <dbReference type="NCBI Taxonomy" id="3120278"/>
    <lineage>
        <taxon>Bacteria</taxon>
        <taxon>Pseudomonadati</taxon>
        <taxon>Planctomycetota</taxon>
        <taxon>Planctomycetia</taxon>
        <taxon>Isosphaerales</taxon>
        <taxon>Isosphaeraceae</taxon>
        <taxon>Singulisphaera</taxon>
    </lineage>
</organism>
<accession>A0AAU7CAT9</accession>
<dbReference type="SUPFAM" id="SSF46626">
    <property type="entry name" value="Cytochrome c"/>
    <property type="match status" value="2"/>
</dbReference>
<evidence type="ECO:0000259" key="5">
    <source>
        <dbReference type="PROSITE" id="PS51007"/>
    </source>
</evidence>
<dbReference type="InterPro" id="IPR036909">
    <property type="entry name" value="Cyt_c-like_dom_sf"/>
</dbReference>
<dbReference type="RefSeq" id="WP_406695097.1">
    <property type="nucleotide sequence ID" value="NZ_CP155447.1"/>
</dbReference>
<reference evidence="6" key="1">
    <citation type="submission" date="2024-05" db="EMBL/GenBank/DDBJ databases">
        <title>Planctomycetes of the genus Singulisphaera possess chitinolytic capabilities.</title>
        <authorList>
            <person name="Ivanova A."/>
        </authorList>
    </citation>
    <scope>NUCLEOTIDE SEQUENCE</scope>
    <source>
        <strain evidence="6">Ch08T</strain>
    </source>
</reference>
<protein>
    <submittedName>
        <fullName evidence="6">Di-heme oxidoredictase family protein</fullName>
    </submittedName>
</protein>
<dbReference type="InterPro" id="IPR051395">
    <property type="entry name" value="Cytochrome_c_Peroxidase/MauG"/>
</dbReference>
<evidence type="ECO:0000256" key="4">
    <source>
        <dbReference type="PROSITE-ProRule" id="PRU00433"/>
    </source>
</evidence>
<sequence>MAARSRMRPAHWIVLALVLAPAWKVVERLSRPGPKVVSAESVAEGRTLFNHDWTVKDPLTKGDGLGPVFNATSCLACHHQGGAGGGGPVARNVTVYGLSSTTKSQVPPSGVVHQKAIRPAFQETLNLVHSSLPREPSIPLSVLTDRTRPRSPDVVITQRNTPALFGDGLIDAVADETLLSHQREHSNAARLVGLNGARDSKVRGRIARLADGRIGRFGWKLEFATLNDFVKAACANELGLSNPGRPQAVPLGQLDYKSEGTDLTDEQCVMMTDFIRDLAAPTQVLPSDSKSRSQVEAGHTLFAKIGCADCHSERLGPIAGIFSDMLLHDMGVELESSTGYYGSIIPQPSVRNDKFAVSEQPTPAEWRTAPLWGVADSAPYLHDGRAASLEDAIVLHGGEASDVAARFKEMSGVDRDAVIAFLKTLRAPAQAEETKTLAVR</sequence>
<dbReference type="PROSITE" id="PS51007">
    <property type="entry name" value="CYTC"/>
    <property type="match status" value="1"/>
</dbReference>
<keyword evidence="3 4" id="KW-0408">Iron</keyword>
<name>A0AAU7CAT9_9BACT</name>
<dbReference type="GO" id="GO:0046872">
    <property type="term" value="F:metal ion binding"/>
    <property type="evidence" value="ECO:0007669"/>
    <property type="project" value="UniProtKB-KW"/>
</dbReference>
<dbReference type="InterPro" id="IPR010538">
    <property type="entry name" value="DHOR"/>
</dbReference>
<dbReference type="GO" id="GO:0020037">
    <property type="term" value="F:heme binding"/>
    <property type="evidence" value="ECO:0007669"/>
    <property type="project" value="InterPro"/>
</dbReference>
<gene>
    <name evidence="6" type="ORF">V5E97_29070</name>
</gene>
<dbReference type="InterPro" id="IPR009056">
    <property type="entry name" value="Cyt_c-like_dom"/>
</dbReference>
<feature type="domain" description="Cytochrome c" evidence="5">
    <location>
        <begin position="293"/>
        <end position="426"/>
    </location>
</feature>
<evidence type="ECO:0000256" key="3">
    <source>
        <dbReference type="ARBA" id="ARBA00023004"/>
    </source>
</evidence>
<dbReference type="Pfam" id="PF06537">
    <property type="entry name" value="DHOR"/>
    <property type="match status" value="1"/>
</dbReference>
<dbReference type="GO" id="GO:0009055">
    <property type="term" value="F:electron transfer activity"/>
    <property type="evidence" value="ECO:0007669"/>
    <property type="project" value="InterPro"/>
</dbReference>
<dbReference type="AlphaFoldDB" id="A0AAU7CAT9"/>
<dbReference type="PANTHER" id="PTHR30600:SF4">
    <property type="entry name" value="CYTOCHROME C DOMAIN-CONTAINING PROTEIN"/>
    <property type="match status" value="1"/>
</dbReference>
<evidence type="ECO:0000256" key="1">
    <source>
        <dbReference type="ARBA" id="ARBA00022617"/>
    </source>
</evidence>
<proteinExistence type="predicted"/>
<dbReference type="GO" id="GO:0004130">
    <property type="term" value="F:cytochrome-c peroxidase activity"/>
    <property type="evidence" value="ECO:0007669"/>
    <property type="project" value="TreeGrafter"/>
</dbReference>
<dbReference type="EMBL" id="CP155447">
    <property type="protein sequence ID" value="XBH02354.1"/>
    <property type="molecule type" value="Genomic_DNA"/>
</dbReference>
<dbReference type="PANTHER" id="PTHR30600">
    <property type="entry name" value="CYTOCHROME C PEROXIDASE-RELATED"/>
    <property type="match status" value="1"/>
</dbReference>
<dbReference type="Gene3D" id="1.10.760.10">
    <property type="entry name" value="Cytochrome c-like domain"/>
    <property type="match status" value="1"/>
</dbReference>
<evidence type="ECO:0000256" key="2">
    <source>
        <dbReference type="ARBA" id="ARBA00022723"/>
    </source>
</evidence>
<evidence type="ECO:0000313" key="6">
    <source>
        <dbReference type="EMBL" id="XBH02354.1"/>
    </source>
</evidence>
<keyword evidence="2 4" id="KW-0479">Metal-binding</keyword>